<dbReference type="PROSITE" id="PS51318">
    <property type="entry name" value="TAT"/>
    <property type="match status" value="1"/>
</dbReference>
<dbReference type="Proteomes" id="UP000199671">
    <property type="component" value="Unassembled WGS sequence"/>
</dbReference>
<evidence type="ECO:0000259" key="3">
    <source>
        <dbReference type="SMART" id="SM00093"/>
    </source>
</evidence>
<name>A0A1G9S171_9ACTO</name>
<dbReference type="SMART" id="SM00093">
    <property type="entry name" value="SERPIN"/>
    <property type="match status" value="1"/>
</dbReference>
<dbReference type="InterPro" id="IPR042178">
    <property type="entry name" value="Serpin_sf_1"/>
</dbReference>
<comment type="similarity">
    <text evidence="1">Belongs to the serpin family.</text>
</comment>
<evidence type="ECO:0000256" key="1">
    <source>
        <dbReference type="RuleBase" id="RU000411"/>
    </source>
</evidence>
<dbReference type="AlphaFoldDB" id="A0A1G9S171"/>
<organism evidence="4 5">
    <name type="scientific">Actinomyces ruminicola</name>
    <dbReference type="NCBI Taxonomy" id="332524"/>
    <lineage>
        <taxon>Bacteria</taxon>
        <taxon>Bacillati</taxon>
        <taxon>Actinomycetota</taxon>
        <taxon>Actinomycetes</taxon>
        <taxon>Actinomycetales</taxon>
        <taxon>Actinomycetaceae</taxon>
        <taxon>Actinomyces</taxon>
    </lineage>
</organism>
<evidence type="ECO:0000313" key="4">
    <source>
        <dbReference type="EMBL" id="SDM29239.1"/>
    </source>
</evidence>
<dbReference type="Gene3D" id="2.30.39.10">
    <property type="entry name" value="Alpha-1-antitrypsin, domain 1"/>
    <property type="match status" value="1"/>
</dbReference>
<reference evidence="4 5" key="1">
    <citation type="submission" date="2016-10" db="EMBL/GenBank/DDBJ databases">
        <authorList>
            <person name="de Groot N.N."/>
        </authorList>
    </citation>
    <scope>NUCLEOTIDE SEQUENCE [LARGE SCALE GENOMIC DNA]</scope>
    <source>
        <strain evidence="4 5">KPR-7B</strain>
    </source>
</reference>
<evidence type="ECO:0000313" key="5">
    <source>
        <dbReference type="Proteomes" id="UP000199671"/>
    </source>
</evidence>
<accession>A0A1G9S171</accession>
<protein>
    <submittedName>
        <fullName evidence="4">Serine protease inhibitor</fullName>
    </submittedName>
</protein>
<feature type="domain" description="Serpin" evidence="3">
    <location>
        <begin position="94"/>
        <end position="484"/>
    </location>
</feature>
<dbReference type="PROSITE" id="PS00284">
    <property type="entry name" value="SERPIN"/>
    <property type="match status" value="1"/>
</dbReference>
<dbReference type="Pfam" id="PF00079">
    <property type="entry name" value="Serpin"/>
    <property type="match status" value="1"/>
</dbReference>
<dbReference type="InterPro" id="IPR036186">
    <property type="entry name" value="Serpin_sf"/>
</dbReference>
<proteinExistence type="inferred from homology"/>
<sequence length="487" mass="51135">MASNGASSSPSALVGPTIPSRPAQALAAHGLSRRRALALPPAIAALVALGGCGILGGSAQAEAYDTDATHREIPLEDAPAAPDAVAACAALSEALLRSRLGEEPANNALACPVGTALAVALLYAGSDTPADGVNTLLGVVGSDDSSATSTSDADPTAASPAANAGTIRDTTWSALQNDLLVYYEPDEKALDNFNPKMIPEPPLLHIANRVLLVGDNPGVEQSYLDAAREWYDATTEHTARNRAKATLDAWAERHTGGLIKSSGIKVTANTQLVLQNALLFAAKWASPFDANDTTEQDFTLADGSTVTARLMHEDRFLPYVQGEGWQAVRLQYAEGSGRTVLDVILPDVGTLPTDLPEGTWAEASAALEAEAFEERQEVRLALPTFDLQPGPVNLLAFLEGQGIELDHLEHIGEGLFVDQAVQQVRLMVGEEGTVAGALTEVDIAVTAPAEVNQTVELTVDHPFVVRIVDQLTDLVLIEGIIMDPTAE</sequence>
<dbReference type="GO" id="GO:0005615">
    <property type="term" value="C:extracellular space"/>
    <property type="evidence" value="ECO:0007669"/>
    <property type="project" value="InterPro"/>
</dbReference>
<dbReference type="InterPro" id="IPR023796">
    <property type="entry name" value="Serpin_dom"/>
</dbReference>
<dbReference type="Gene3D" id="3.30.497.10">
    <property type="entry name" value="Antithrombin, subunit I, domain 2"/>
    <property type="match status" value="1"/>
</dbReference>
<dbReference type="InterPro" id="IPR000215">
    <property type="entry name" value="Serpin_fam"/>
</dbReference>
<dbReference type="InterPro" id="IPR006311">
    <property type="entry name" value="TAT_signal"/>
</dbReference>
<dbReference type="EMBL" id="FNHU01000001">
    <property type="protein sequence ID" value="SDM29239.1"/>
    <property type="molecule type" value="Genomic_DNA"/>
</dbReference>
<dbReference type="SUPFAM" id="SSF56574">
    <property type="entry name" value="Serpins"/>
    <property type="match status" value="1"/>
</dbReference>
<feature type="compositionally biased region" description="Low complexity" evidence="2">
    <location>
        <begin position="143"/>
        <end position="162"/>
    </location>
</feature>
<evidence type="ECO:0000256" key="2">
    <source>
        <dbReference type="SAM" id="MobiDB-lite"/>
    </source>
</evidence>
<dbReference type="RefSeq" id="WP_092607078.1">
    <property type="nucleotide sequence ID" value="NZ_FNHU01000001.1"/>
</dbReference>
<dbReference type="InterPro" id="IPR042185">
    <property type="entry name" value="Serpin_sf_2"/>
</dbReference>
<dbReference type="PANTHER" id="PTHR11461:SF211">
    <property type="entry name" value="GH10112P-RELATED"/>
    <property type="match status" value="1"/>
</dbReference>
<dbReference type="OrthoDB" id="9764871at2"/>
<gene>
    <name evidence="4" type="ORF">SAMN04487766_101244</name>
</gene>
<dbReference type="GO" id="GO:0004867">
    <property type="term" value="F:serine-type endopeptidase inhibitor activity"/>
    <property type="evidence" value="ECO:0007669"/>
    <property type="project" value="InterPro"/>
</dbReference>
<dbReference type="InterPro" id="IPR023795">
    <property type="entry name" value="Serpin_CS"/>
</dbReference>
<feature type="region of interest" description="Disordered" evidence="2">
    <location>
        <begin position="143"/>
        <end position="164"/>
    </location>
</feature>
<dbReference type="PANTHER" id="PTHR11461">
    <property type="entry name" value="SERINE PROTEASE INHIBITOR, SERPIN"/>
    <property type="match status" value="1"/>
</dbReference>